<evidence type="ECO:0000313" key="2">
    <source>
        <dbReference type="Proteomes" id="UP000011115"/>
    </source>
</evidence>
<protein>
    <submittedName>
        <fullName evidence="1">Uncharacterized protein</fullName>
    </submittedName>
</protein>
<reference evidence="1" key="2">
    <citation type="submission" date="2015-06" db="UniProtKB">
        <authorList>
            <consortium name="EnsemblPlants"/>
        </authorList>
    </citation>
    <scope>IDENTIFICATION</scope>
    <source>
        <strain evidence="1">DM1-3 516 R44</strain>
    </source>
</reference>
<organism evidence="1 2">
    <name type="scientific">Solanum tuberosum</name>
    <name type="common">Potato</name>
    <dbReference type="NCBI Taxonomy" id="4113"/>
    <lineage>
        <taxon>Eukaryota</taxon>
        <taxon>Viridiplantae</taxon>
        <taxon>Streptophyta</taxon>
        <taxon>Embryophyta</taxon>
        <taxon>Tracheophyta</taxon>
        <taxon>Spermatophyta</taxon>
        <taxon>Magnoliopsida</taxon>
        <taxon>eudicotyledons</taxon>
        <taxon>Gunneridae</taxon>
        <taxon>Pentapetalae</taxon>
        <taxon>asterids</taxon>
        <taxon>lamiids</taxon>
        <taxon>Solanales</taxon>
        <taxon>Solanaceae</taxon>
        <taxon>Solanoideae</taxon>
        <taxon>Solaneae</taxon>
        <taxon>Solanum</taxon>
    </lineage>
</organism>
<dbReference type="PaxDb" id="4113-PGSC0003DMT400044307"/>
<name>M1BFZ4_SOLTU</name>
<sequence length="63" mass="7279">MRFGAKQKRTDLIVQLPEKYAKKHVVFLDLQMCVSVTTDRLTNVQVYIHDPANYQAQKPAANF</sequence>
<dbReference type="InParanoid" id="M1BFZ4"/>
<dbReference type="AlphaFoldDB" id="M1BFZ4"/>
<dbReference type="EnsemblPlants" id="PGSC0003DMT400044307">
    <property type="protein sequence ID" value="PGSC0003DMT400044307"/>
    <property type="gene ID" value="PGSC0003DMG401017205"/>
</dbReference>
<evidence type="ECO:0000313" key="1">
    <source>
        <dbReference type="EnsemblPlants" id="PGSC0003DMT400044307"/>
    </source>
</evidence>
<proteinExistence type="predicted"/>
<dbReference type="HOGENOM" id="CLU_2890296_0_0_1"/>
<accession>M1BFZ4</accession>
<reference evidence="2" key="1">
    <citation type="journal article" date="2011" name="Nature">
        <title>Genome sequence and analysis of the tuber crop potato.</title>
        <authorList>
            <consortium name="The Potato Genome Sequencing Consortium"/>
        </authorList>
    </citation>
    <scope>NUCLEOTIDE SEQUENCE [LARGE SCALE GENOMIC DNA]</scope>
    <source>
        <strain evidence="2">cv. DM1-3 516 R44</strain>
    </source>
</reference>
<dbReference type="Gramene" id="PGSC0003DMT400044307">
    <property type="protein sequence ID" value="PGSC0003DMT400044307"/>
    <property type="gene ID" value="PGSC0003DMG401017205"/>
</dbReference>
<dbReference type="Proteomes" id="UP000011115">
    <property type="component" value="Unassembled WGS sequence"/>
</dbReference>
<keyword evidence="2" id="KW-1185">Reference proteome</keyword>